<feature type="chain" id="PRO_5043867003" evidence="13">
    <location>
        <begin position="29"/>
        <end position="882"/>
    </location>
</feature>
<reference evidence="15 16" key="1">
    <citation type="journal article" date="2024" name="Proc. Natl. Acad. Sci. U.S.A.">
        <title>The genetic regulatory architecture and epigenomic basis for age-related changes in rattlesnake venom.</title>
        <authorList>
            <person name="Hogan M.P."/>
            <person name="Holding M.L."/>
            <person name="Nystrom G.S."/>
            <person name="Colston T.J."/>
            <person name="Bartlett D.A."/>
            <person name="Mason A.J."/>
            <person name="Ellsworth S.A."/>
            <person name="Rautsaw R.M."/>
            <person name="Lawrence K.C."/>
            <person name="Strickland J.L."/>
            <person name="He B."/>
            <person name="Fraser P."/>
            <person name="Margres M.J."/>
            <person name="Gilbert D.M."/>
            <person name="Gibbs H.L."/>
            <person name="Parkinson C.L."/>
            <person name="Rokyta D.R."/>
        </authorList>
    </citation>
    <scope>NUCLEOTIDE SEQUENCE [LARGE SCALE GENOMIC DNA]</scope>
    <source>
        <strain evidence="15">DRR0105</strain>
    </source>
</reference>
<comment type="subcellular location">
    <subcellularLocation>
        <location evidence="1">Cell membrane</location>
        <topology evidence="1">Multi-pass membrane protein</topology>
    </subcellularLocation>
</comment>
<dbReference type="GO" id="GO:0005886">
    <property type="term" value="C:plasma membrane"/>
    <property type="evidence" value="ECO:0007669"/>
    <property type="project" value="UniProtKB-SubCell"/>
</dbReference>
<keyword evidence="4 12" id="KW-0812">Transmembrane</keyword>
<feature type="transmembrane region" description="Helical" evidence="12">
    <location>
        <begin position="845"/>
        <end position="868"/>
    </location>
</feature>
<proteinExistence type="inferred from homology"/>
<feature type="transmembrane region" description="Helical" evidence="12">
    <location>
        <begin position="731"/>
        <end position="752"/>
    </location>
</feature>
<dbReference type="FunFam" id="3.40.50.2300:FF:000024">
    <property type="entry name" value="Vomeronasal 2, receptor 73"/>
    <property type="match status" value="1"/>
</dbReference>
<dbReference type="PANTHER" id="PTHR24061:SF599">
    <property type="entry name" value="G-PROTEIN COUPLED RECEPTORS FAMILY 3 PROFILE DOMAIN-CONTAINING PROTEIN"/>
    <property type="match status" value="1"/>
</dbReference>
<comment type="caution">
    <text evidence="15">The sequence shown here is derived from an EMBL/GenBank/DDBJ whole genome shotgun (WGS) entry which is preliminary data.</text>
</comment>
<keyword evidence="9 15" id="KW-0675">Receptor</keyword>
<evidence type="ECO:0000256" key="13">
    <source>
        <dbReference type="SAM" id="SignalP"/>
    </source>
</evidence>
<evidence type="ECO:0000256" key="8">
    <source>
        <dbReference type="ARBA" id="ARBA00023136"/>
    </source>
</evidence>
<dbReference type="InterPro" id="IPR004073">
    <property type="entry name" value="GPCR_3_vmron_rcpt_2"/>
</dbReference>
<keyword evidence="10" id="KW-0325">Glycoprotein</keyword>
<dbReference type="AlphaFoldDB" id="A0AAW1B793"/>
<evidence type="ECO:0000256" key="7">
    <source>
        <dbReference type="ARBA" id="ARBA00023040"/>
    </source>
</evidence>
<keyword evidence="5 13" id="KW-0732">Signal</keyword>
<dbReference type="InterPro" id="IPR038550">
    <property type="entry name" value="GPCR_3_9-Cys_sf"/>
</dbReference>
<dbReference type="GO" id="GO:0004930">
    <property type="term" value="F:G protein-coupled receptor activity"/>
    <property type="evidence" value="ECO:0007669"/>
    <property type="project" value="UniProtKB-KW"/>
</dbReference>
<dbReference type="EMBL" id="JAOTOJ010000008">
    <property type="protein sequence ID" value="KAK9397838.1"/>
    <property type="molecule type" value="Genomic_DNA"/>
</dbReference>
<dbReference type="PROSITE" id="PS50259">
    <property type="entry name" value="G_PROTEIN_RECEP_F3_4"/>
    <property type="match status" value="1"/>
</dbReference>
<keyword evidence="7" id="KW-0297">G-protein coupled receptor</keyword>
<comment type="similarity">
    <text evidence="2">Belongs to the G-protein coupled receptor 3 family.</text>
</comment>
<evidence type="ECO:0000256" key="11">
    <source>
        <dbReference type="ARBA" id="ARBA00023224"/>
    </source>
</evidence>
<dbReference type="InterPro" id="IPR028082">
    <property type="entry name" value="Peripla_BP_I"/>
</dbReference>
<evidence type="ECO:0000256" key="6">
    <source>
        <dbReference type="ARBA" id="ARBA00022989"/>
    </source>
</evidence>
<dbReference type="InterPro" id="IPR011500">
    <property type="entry name" value="GPCR_3_9-Cys_dom"/>
</dbReference>
<sequence>MTNIFLKKMIFSMAVMVTLSMLLSEVTCLILCTKACTMEKPPFIKHKYFLPGDFIVAGILSQFYMISDPVDFTRHPSEDLVDEIVYFLQNYQHILALVFAIKEINKNSNILSNISLGLQISNSYFMARWTNLASMKLVSTQGKFMPNYKCDIKDWVVSVIAGPNSSIFPFMANILNVYKMPQLMYGSSPLIQSKTQGVFFHRFFPNGDQEIMGLLQLLLYLKWTWIGLIFQPEKSGEKLIENAVNLFSQKKICLDFMEEAVQPTFTNYVESIVNDFRKLYIIIMKSTVNVIILYGENQYIFTIIFLPYFEEIVEIPVKRKDKVWIMPAQMEFTSLSLLKMLSMDAFHGAITFEVSSKEIPGFKKFLQTTKPTSGEEDHLMRVFWEQVFECIFAQALVDAEKLCTGEENFENVPKSVFDTTITGQSYSIYNAIYAVAHALNIMLYPTFKDRAREVGRKIFLTQEAWQLHHYLRTISFNNTAGQKVSFNGNGDLDTGFDITNWVTFSNKSFVKVKVGKVNPTAYLDKLFIISTEDIIWPAMFNQVKPLSVCNDNCYPGHRKMKIEGKPFCCYDCLPCEKGKISNQIDAVDCFPCSENRYPNKAQTLYILKKITFLSYNEPLGVILTTVSLFFSVVTIMMLGIFIKKQDTPIVKANNRNLTYTLLVALLLSFLCTFFFIGQPDHVKCLMRQTAFGIIFSIALSCILGKTTVVVLAFMATKPGSKMQKWVGKRMALFIVLSCSLTQFIICLLWLVISPPFPDSDMQSMVEEIVQECNEGSTIMFYTVLSFLGLLTAITFSVAFLARKLPDCFNEAKFITFSMLVFCSVWLSFVPTYLSTKGKHMVAVEIFSILASAAGLLGCIFLPKCYIIILRSDLNIKGQLTKK</sequence>
<evidence type="ECO:0000256" key="2">
    <source>
        <dbReference type="ARBA" id="ARBA00007242"/>
    </source>
</evidence>
<feature type="transmembrane region" description="Helical" evidence="12">
    <location>
        <begin position="657"/>
        <end position="677"/>
    </location>
</feature>
<evidence type="ECO:0000256" key="3">
    <source>
        <dbReference type="ARBA" id="ARBA00022475"/>
    </source>
</evidence>
<evidence type="ECO:0000256" key="1">
    <source>
        <dbReference type="ARBA" id="ARBA00004651"/>
    </source>
</evidence>
<feature type="transmembrane region" description="Helical" evidence="12">
    <location>
        <begin position="619"/>
        <end position="642"/>
    </location>
</feature>
<dbReference type="InterPro" id="IPR017978">
    <property type="entry name" value="GPCR_3_C"/>
</dbReference>
<dbReference type="InterPro" id="IPR017979">
    <property type="entry name" value="GPCR_3_CS"/>
</dbReference>
<protein>
    <submittedName>
        <fullName evidence="15">Type-2 vomeronasal receptor</fullName>
    </submittedName>
</protein>
<keyword evidence="11" id="KW-0807">Transducer</keyword>
<dbReference type="CDD" id="cd15283">
    <property type="entry name" value="7tmC_V2R_pheromone"/>
    <property type="match status" value="1"/>
</dbReference>
<keyword evidence="16" id="KW-1185">Reference proteome</keyword>
<dbReference type="InterPro" id="IPR000337">
    <property type="entry name" value="GPCR_3"/>
</dbReference>
<feature type="signal peptide" evidence="13">
    <location>
        <begin position="1"/>
        <end position="28"/>
    </location>
</feature>
<dbReference type="PANTHER" id="PTHR24061">
    <property type="entry name" value="CALCIUM-SENSING RECEPTOR-RELATED"/>
    <property type="match status" value="1"/>
</dbReference>
<evidence type="ECO:0000313" key="15">
    <source>
        <dbReference type="EMBL" id="KAK9397838.1"/>
    </source>
</evidence>
<dbReference type="Gene3D" id="3.40.50.2300">
    <property type="match status" value="2"/>
</dbReference>
<dbReference type="Pfam" id="PF07562">
    <property type="entry name" value="NCD3G"/>
    <property type="match status" value="1"/>
</dbReference>
<gene>
    <name evidence="15" type="ORF">NXF25_021199</name>
</gene>
<dbReference type="PRINTS" id="PR01535">
    <property type="entry name" value="VOMERONASL2R"/>
</dbReference>
<dbReference type="Pfam" id="PF01094">
    <property type="entry name" value="ANF_receptor"/>
    <property type="match status" value="1"/>
</dbReference>
<name>A0AAW1B793_CROAD</name>
<keyword evidence="3" id="KW-1003">Cell membrane</keyword>
<feature type="transmembrane region" description="Helical" evidence="12">
    <location>
        <begin position="813"/>
        <end position="833"/>
    </location>
</feature>
<accession>A0AAW1B793</accession>
<evidence type="ECO:0000313" key="16">
    <source>
        <dbReference type="Proteomes" id="UP001474421"/>
    </source>
</evidence>
<dbReference type="PRINTS" id="PR00248">
    <property type="entry name" value="GPCRMGR"/>
</dbReference>
<dbReference type="FunFam" id="2.10.50.30:FF:000002">
    <property type="entry name" value="Vomeronasal 2 receptor, h1"/>
    <property type="match status" value="1"/>
</dbReference>
<evidence type="ECO:0000256" key="12">
    <source>
        <dbReference type="SAM" id="Phobius"/>
    </source>
</evidence>
<dbReference type="InterPro" id="IPR001828">
    <property type="entry name" value="ANF_lig-bd_rcpt"/>
</dbReference>
<dbReference type="Pfam" id="PF00003">
    <property type="entry name" value="7tm_3"/>
    <property type="match status" value="1"/>
</dbReference>
<evidence type="ECO:0000256" key="10">
    <source>
        <dbReference type="ARBA" id="ARBA00023180"/>
    </source>
</evidence>
<feature type="transmembrane region" description="Helical" evidence="12">
    <location>
        <begin position="778"/>
        <end position="801"/>
    </location>
</feature>
<evidence type="ECO:0000256" key="5">
    <source>
        <dbReference type="ARBA" id="ARBA00022729"/>
    </source>
</evidence>
<dbReference type="PROSITE" id="PS00981">
    <property type="entry name" value="G_PROTEIN_RECEP_F3_3"/>
    <property type="match status" value="1"/>
</dbReference>
<feature type="transmembrane region" description="Helical" evidence="12">
    <location>
        <begin position="689"/>
        <end position="711"/>
    </location>
</feature>
<keyword evidence="8 12" id="KW-0472">Membrane</keyword>
<dbReference type="SUPFAM" id="SSF53822">
    <property type="entry name" value="Periplasmic binding protein-like I"/>
    <property type="match status" value="1"/>
</dbReference>
<organism evidence="15 16">
    <name type="scientific">Crotalus adamanteus</name>
    <name type="common">Eastern diamondback rattlesnake</name>
    <dbReference type="NCBI Taxonomy" id="8729"/>
    <lineage>
        <taxon>Eukaryota</taxon>
        <taxon>Metazoa</taxon>
        <taxon>Chordata</taxon>
        <taxon>Craniata</taxon>
        <taxon>Vertebrata</taxon>
        <taxon>Euteleostomi</taxon>
        <taxon>Lepidosauria</taxon>
        <taxon>Squamata</taxon>
        <taxon>Bifurcata</taxon>
        <taxon>Unidentata</taxon>
        <taxon>Episquamata</taxon>
        <taxon>Toxicofera</taxon>
        <taxon>Serpentes</taxon>
        <taxon>Colubroidea</taxon>
        <taxon>Viperidae</taxon>
        <taxon>Crotalinae</taxon>
        <taxon>Crotalus</taxon>
    </lineage>
</organism>
<feature type="domain" description="G-protein coupled receptors family 3 profile" evidence="14">
    <location>
        <begin position="619"/>
        <end position="882"/>
    </location>
</feature>
<dbReference type="Gene3D" id="2.10.50.30">
    <property type="entry name" value="GPCR, family 3, nine cysteines domain"/>
    <property type="match status" value="1"/>
</dbReference>
<evidence type="ECO:0000256" key="4">
    <source>
        <dbReference type="ARBA" id="ARBA00022692"/>
    </source>
</evidence>
<evidence type="ECO:0000259" key="14">
    <source>
        <dbReference type="PROSITE" id="PS50259"/>
    </source>
</evidence>
<dbReference type="InterPro" id="IPR000068">
    <property type="entry name" value="GPCR_3_Ca_sens_rcpt-rel"/>
</dbReference>
<evidence type="ECO:0000256" key="9">
    <source>
        <dbReference type="ARBA" id="ARBA00023170"/>
    </source>
</evidence>
<keyword evidence="6 12" id="KW-1133">Transmembrane helix</keyword>
<dbReference type="Proteomes" id="UP001474421">
    <property type="component" value="Unassembled WGS sequence"/>
</dbReference>